<keyword evidence="5" id="KW-0505">Motor protein</keyword>
<dbReference type="STRING" id="3880.G7JBE7"/>
<keyword evidence="3" id="KW-0067">ATP-binding</keyword>
<dbReference type="PANTHER" id="PTHR37739:SF16">
    <property type="entry name" value="KINESIN-LIKE PROTEIN"/>
    <property type="match status" value="1"/>
</dbReference>
<dbReference type="GO" id="GO:0005524">
    <property type="term" value="F:ATP binding"/>
    <property type="evidence" value="ECO:0007669"/>
    <property type="project" value="UniProtKB-KW"/>
</dbReference>
<evidence type="ECO:0000313" key="8">
    <source>
        <dbReference type="EnsemblPlants" id="AES72002"/>
    </source>
</evidence>
<reference evidence="7 9" key="1">
    <citation type="journal article" date="2011" name="Nature">
        <title>The Medicago genome provides insight into the evolution of rhizobial symbioses.</title>
        <authorList>
            <person name="Young N.D."/>
            <person name="Debelle F."/>
            <person name="Oldroyd G.E."/>
            <person name="Geurts R."/>
            <person name="Cannon S.B."/>
            <person name="Udvardi M.K."/>
            <person name="Benedito V.A."/>
            <person name="Mayer K.F."/>
            <person name="Gouzy J."/>
            <person name="Schoof H."/>
            <person name="Van de Peer Y."/>
            <person name="Proost S."/>
            <person name="Cook D.R."/>
            <person name="Meyers B.C."/>
            <person name="Spannagl M."/>
            <person name="Cheung F."/>
            <person name="De Mita S."/>
            <person name="Krishnakumar V."/>
            <person name="Gundlach H."/>
            <person name="Zhou S."/>
            <person name="Mudge J."/>
            <person name="Bharti A.K."/>
            <person name="Murray J.D."/>
            <person name="Naoumkina M.A."/>
            <person name="Rosen B."/>
            <person name="Silverstein K.A."/>
            <person name="Tang H."/>
            <person name="Rombauts S."/>
            <person name="Zhao P.X."/>
            <person name="Zhou P."/>
            <person name="Barbe V."/>
            <person name="Bardou P."/>
            <person name="Bechner M."/>
            <person name="Bellec A."/>
            <person name="Berger A."/>
            <person name="Berges H."/>
            <person name="Bidwell S."/>
            <person name="Bisseling T."/>
            <person name="Choisne N."/>
            <person name="Couloux A."/>
            <person name="Denny R."/>
            <person name="Deshpande S."/>
            <person name="Dai X."/>
            <person name="Doyle J.J."/>
            <person name="Dudez A.M."/>
            <person name="Farmer A.D."/>
            <person name="Fouteau S."/>
            <person name="Franken C."/>
            <person name="Gibelin C."/>
            <person name="Gish J."/>
            <person name="Goldstein S."/>
            <person name="Gonzalez A.J."/>
            <person name="Green P.J."/>
            <person name="Hallab A."/>
            <person name="Hartog M."/>
            <person name="Hua A."/>
            <person name="Humphray S.J."/>
            <person name="Jeong D.H."/>
            <person name="Jing Y."/>
            <person name="Jocker A."/>
            <person name="Kenton S.M."/>
            <person name="Kim D.J."/>
            <person name="Klee K."/>
            <person name="Lai H."/>
            <person name="Lang C."/>
            <person name="Lin S."/>
            <person name="Macmil S.L."/>
            <person name="Magdelenat G."/>
            <person name="Matthews L."/>
            <person name="McCorrison J."/>
            <person name="Monaghan E.L."/>
            <person name="Mun J.H."/>
            <person name="Najar F.Z."/>
            <person name="Nicholson C."/>
            <person name="Noirot C."/>
            <person name="O'Bleness M."/>
            <person name="Paule C.R."/>
            <person name="Poulain J."/>
            <person name="Prion F."/>
            <person name="Qin B."/>
            <person name="Qu C."/>
            <person name="Retzel E.F."/>
            <person name="Riddle C."/>
            <person name="Sallet E."/>
            <person name="Samain S."/>
            <person name="Samson N."/>
            <person name="Sanders I."/>
            <person name="Saurat O."/>
            <person name="Scarpelli C."/>
            <person name="Schiex T."/>
            <person name="Segurens B."/>
            <person name="Severin A.J."/>
            <person name="Sherrier D.J."/>
            <person name="Shi R."/>
            <person name="Sims S."/>
            <person name="Singer S.R."/>
            <person name="Sinharoy S."/>
            <person name="Sterck L."/>
            <person name="Viollet A."/>
            <person name="Wang B.B."/>
            <person name="Wang K."/>
            <person name="Wang M."/>
            <person name="Wang X."/>
            <person name="Warfsmann J."/>
            <person name="Weissenbach J."/>
            <person name="White D.D."/>
            <person name="White J.D."/>
            <person name="Wiley G.B."/>
            <person name="Wincker P."/>
            <person name="Xing Y."/>
            <person name="Yang L."/>
            <person name="Yao Z."/>
            <person name="Ying F."/>
            <person name="Zhai J."/>
            <person name="Zhou L."/>
            <person name="Zuber A."/>
            <person name="Denarie J."/>
            <person name="Dixon R.A."/>
            <person name="May G.D."/>
            <person name="Schwartz D.C."/>
            <person name="Rogers J."/>
            <person name="Quetier F."/>
            <person name="Town C.D."/>
            <person name="Roe B.A."/>
        </authorList>
    </citation>
    <scope>NUCLEOTIDE SEQUENCE [LARGE SCALE GENOMIC DNA]</scope>
    <source>
        <strain evidence="7">A17</strain>
        <strain evidence="8 9">cv. Jemalong A17</strain>
    </source>
</reference>
<reference evidence="8" key="3">
    <citation type="submission" date="2015-04" db="UniProtKB">
        <authorList>
            <consortium name="EnsemblPlants"/>
        </authorList>
    </citation>
    <scope>IDENTIFICATION</scope>
    <source>
        <strain evidence="8">cv. Jemalong A17</strain>
    </source>
</reference>
<keyword evidence="2" id="KW-0547">Nucleotide-binding</keyword>
<gene>
    <name evidence="7" type="ordered locus">MTR_3g085000</name>
</gene>
<dbReference type="Proteomes" id="UP000002051">
    <property type="component" value="Chromosome 3"/>
</dbReference>
<keyword evidence="4 6" id="KW-0175">Coiled coil</keyword>
<dbReference type="InterPro" id="IPR027417">
    <property type="entry name" value="P-loop_NTPase"/>
</dbReference>
<dbReference type="InterPro" id="IPR036961">
    <property type="entry name" value="Kinesin_motor_dom_sf"/>
</dbReference>
<accession>G7JBE7</accession>
<sequence>MNSLIISIYNEQITDLLDPSSRNLLVKSNIKIPMDFRRGKCGIVAKLYYAVQLVLNEVKLNCRNLINILAEVSQTGKQRHIPYRDSRLTFEMSETFCTLRFAQRAKAIKNKAVVNEVDELHQIKENVDNPMDPSGGHSAAWVRKSLNILQFSLNRPSSLCCVDEDGDEEMEIDEEDVEDHVQVNFVSGNHNKMNIADQDLAQLTEKKNNPCGFQASIKDSFEVKLEQELNGLRQKADVERECNKELQEAIHMAIEGHAQLLEQYADLEEKHVQLLARHRRIQEGIEDVKKAASRAGVRGTESVYKCSCCRRAEREKERRILRDKNRGLQASDPQVCTTY</sequence>
<dbReference type="GO" id="GO:0005874">
    <property type="term" value="C:microtubule"/>
    <property type="evidence" value="ECO:0007669"/>
    <property type="project" value="UniProtKB-KW"/>
</dbReference>
<evidence type="ECO:0000313" key="7">
    <source>
        <dbReference type="EMBL" id="AES72002.1"/>
    </source>
</evidence>
<feature type="coiled-coil region" evidence="6">
    <location>
        <begin position="229"/>
        <end position="277"/>
    </location>
</feature>
<evidence type="ECO:0000256" key="5">
    <source>
        <dbReference type="ARBA" id="ARBA00023175"/>
    </source>
</evidence>
<keyword evidence="9" id="KW-1185">Reference proteome</keyword>
<dbReference type="SUPFAM" id="SSF52540">
    <property type="entry name" value="P-loop containing nucleoside triphosphate hydrolases"/>
    <property type="match status" value="1"/>
</dbReference>
<evidence type="ECO:0000313" key="9">
    <source>
        <dbReference type="Proteomes" id="UP000002051"/>
    </source>
</evidence>
<keyword evidence="1" id="KW-0493">Microtubule</keyword>
<protein>
    <submittedName>
        <fullName evidence="7">Kinesin KIN12A-like protein</fullName>
    </submittedName>
</protein>
<evidence type="ECO:0000256" key="1">
    <source>
        <dbReference type="ARBA" id="ARBA00022701"/>
    </source>
</evidence>
<dbReference type="EMBL" id="CM001219">
    <property type="protein sequence ID" value="AES72002.1"/>
    <property type="molecule type" value="Genomic_DNA"/>
</dbReference>
<dbReference type="InterPro" id="IPR044986">
    <property type="entry name" value="KIF15/KIN-12"/>
</dbReference>
<dbReference type="EnsemblPlants" id="AES72002">
    <property type="protein sequence ID" value="AES72002"/>
    <property type="gene ID" value="MTR_3g085000"/>
</dbReference>
<evidence type="ECO:0000256" key="2">
    <source>
        <dbReference type="ARBA" id="ARBA00022741"/>
    </source>
</evidence>
<name>G7JBE7_MEDTR</name>
<evidence type="ECO:0000256" key="4">
    <source>
        <dbReference type="ARBA" id="ARBA00023054"/>
    </source>
</evidence>
<dbReference type="eggNOG" id="KOG4280">
    <property type="taxonomic scope" value="Eukaryota"/>
</dbReference>
<evidence type="ECO:0000256" key="3">
    <source>
        <dbReference type="ARBA" id="ARBA00022840"/>
    </source>
</evidence>
<dbReference type="Gene3D" id="3.40.850.10">
    <property type="entry name" value="Kinesin motor domain"/>
    <property type="match status" value="1"/>
</dbReference>
<dbReference type="PANTHER" id="PTHR37739">
    <property type="entry name" value="KINESIN-LIKE PROTEIN KIN-12D"/>
    <property type="match status" value="1"/>
</dbReference>
<dbReference type="HOGENOM" id="CLU_819821_0_0_1"/>
<evidence type="ECO:0000256" key="6">
    <source>
        <dbReference type="SAM" id="Coils"/>
    </source>
</evidence>
<proteinExistence type="predicted"/>
<dbReference type="AlphaFoldDB" id="G7JBE7"/>
<dbReference type="PaxDb" id="3880-AES72002"/>
<organism evidence="7 9">
    <name type="scientific">Medicago truncatula</name>
    <name type="common">Barrel medic</name>
    <name type="synonym">Medicago tribuloides</name>
    <dbReference type="NCBI Taxonomy" id="3880"/>
    <lineage>
        <taxon>Eukaryota</taxon>
        <taxon>Viridiplantae</taxon>
        <taxon>Streptophyta</taxon>
        <taxon>Embryophyta</taxon>
        <taxon>Tracheophyta</taxon>
        <taxon>Spermatophyta</taxon>
        <taxon>Magnoliopsida</taxon>
        <taxon>eudicotyledons</taxon>
        <taxon>Gunneridae</taxon>
        <taxon>Pentapetalae</taxon>
        <taxon>rosids</taxon>
        <taxon>fabids</taxon>
        <taxon>Fabales</taxon>
        <taxon>Fabaceae</taxon>
        <taxon>Papilionoideae</taxon>
        <taxon>50 kb inversion clade</taxon>
        <taxon>NPAAA clade</taxon>
        <taxon>Hologalegina</taxon>
        <taxon>IRL clade</taxon>
        <taxon>Trifolieae</taxon>
        <taxon>Medicago</taxon>
    </lineage>
</organism>
<reference evidence="7 9" key="2">
    <citation type="journal article" date="2014" name="BMC Genomics">
        <title>An improved genome release (version Mt4.0) for the model legume Medicago truncatula.</title>
        <authorList>
            <person name="Tang H."/>
            <person name="Krishnakumar V."/>
            <person name="Bidwell S."/>
            <person name="Rosen B."/>
            <person name="Chan A."/>
            <person name="Zhou S."/>
            <person name="Gentzbittel L."/>
            <person name="Childs K.L."/>
            <person name="Yandell M."/>
            <person name="Gundlach H."/>
            <person name="Mayer K.F."/>
            <person name="Schwartz D.C."/>
            <person name="Town C.D."/>
        </authorList>
    </citation>
    <scope>GENOME REANNOTATION</scope>
    <source>
        <strain evidence="8 9">cv. Jemalong A17</strain>
    </source>
</reference>